<evidence type="ECO:0000256" key="2">
    <source>
        <dbReference type="SAM" id="SignalP"/>
    </source>
</evidence>
<dbReference type="Gene3D" id="3.40.190.10">
    <property type="entry name" value="Periplasmic binding protein-like II"/>
    <property type="match status" value="1"/>
</dbReference>
<sequence length="333" mass="34498">MAAIVRGRLRHAVVALAAGFGMALLAPMGAGAQDYPTKPITLVVPYAAGGPSDVIARLVGQNMSATLGQQIIIENVAGAGGTTGAERVAKSAPDGYTLLIHHVALAAGASMYKLRYDTTAAFTPIGLINYGPFVLTARADYPPGTAAEILAKLKADGSKVNVAHAGVGSGSHLCGLMLNQALGVSFTYIPYKGTGPAMNDLVAGQVDVLCDQTTNAIPQIEGGKIKAYAVTSAKRLEQLPKLPSLAEAGLQGFEVTVWHGLYAPAQTPAPIVAKLNAALQKALADEIILKRFSDLGTLAFPADQRTPAALDAYLKGEVKKWADVIQKAGFKAE</sequence>
<organism evidence="3">
    <name type="scientific">Alsobacter sp. KACC 23698</name>
    <dbReference type="NCBI Taxonomy" id="3149229"/>
    <lineage>
        <taxon>Bacteria</taxon>
        <taxon>Pseudomonadati</taxon>
        <taxon>Pseudomonadota</taxon>
        <taxon>Alphaproteobacteria</taxon>
        <taxon>Hyphomicrobiales</taxon>
        <taxon>Alsobacteraceae</taxon>
        <taxon>Alsobacter</taxon>
    </lineage>
</organism>
<evidence type="ECO:0000256" key="1">
    <source>
        <dbReference type="ARBA" id="ARBA00006987"/>
    </source>
</evidence>
<dbReference type="InterPro" id="IPR005064">
    <property type="entry name" value="BUG"/>
</dbReference>
<comment type="similarity">
    <text evidence="1">Belongs to the UPF0065 (bug) family.</text>
</comment>
<dbReference type="EMBL" id="CP157484">
    <property type="protein sequence ID" value="XBO40034.1"/>
    <property type="molecule type" value="Genomic_DNA"/>
</dbReference>
<dbReference type="SUPFAM" id="SSF53850">
    <property type="entry name" value="Periplasmic binding protein-like II"/>
    <property type="match status" value="1"/>
</dbReference>
<accession>A0AAU7JJ02</accession>
<keyword evidence="2" id="KW-0732">Signal</keyword>
<dbReference type="AlphaFoldDB" id="A0AAU7JJ02"/>
<feature type="chain" id="PRO_5043313560" evidence="2">
    <location>
        <begin position="33"/>
        <end position="333"/>
    </location>
</feature>
<name>A0AAU7JJ02_9HYPH</name>
<dbReference type="InterPro" id="IPR042100">
    <property type="entry name" value="Bug_dom1"/>
</dbReference>
<protein>
    <submittedName>
        <fullName evidence="3">Tripartite tricarboxylate transporter substrate-binding protein</fullName>
    </submittedName>
</protein>
<proteinExistence type="inferred from homology"/>
<gene>
    <name evidence="3" type="ORF">ABEG18_04435</name>
</gene>
<dbReference type="PANTHER" id="PTHR42928:SF5">
    <property type="entry name" value="BLR1237 PROTEIN"/>
    <property type="match status" value="1"/>
</dbReference>
<dbReference type="PANTHER" id="PTHR42928">
    <property type="entry name" value="TRICARBOXYLATE-BINDING PROTEIN"/>
    <property type="match status" value="1"/>
</dbReference>
<feature type="signal peptide" evidence="2">
    <location>
        <begin position="1"/>
        <end position="32"/>
    </location>
</feature>
<evidence type="ECO:0000313" key="3">
    <source>
        <dbReference type="EMBL" id="XBO40034.1"/>
    </source>
</evidence>
<dbReference type="RefSeq" id="WP_406856888.1">
    <property type="nucleotide sequence ID" value="NZ_CP157484.1"/>
</dbReference>
<dbReference type="Gene3D" id="3.40.190.150">
    <property type="entry name" value="Bordetella uptake gene, domain 1"/>
    <property type="match status" value="1"/>
</dbReference>
<dbReference type="PIRSF" id="PIRSF017082">
    <property type="entry name" value="YflP"/>
    <property type="match status" value="1"/>
</dbReference>
<dbReference type="Pfam" id="PF03401">
    <property type="entry name" value="TctC"/>
    <property type="match status" value="1"/>
</dbReference>
<reference evidence="3" key="1">
    <citation type="submission" date="2024-05" db="EMBL/GenBank/DDBJ databases">
        <authorList>
            <person name="Kim S."/>
            <person name="Heo J."/>
            <person name="Choi H."/>
            <person name="Choi Y."/>
            <person name="Kwon S.-W."/>
            <person name="Kim Y."/>
        </authorList>
    </citation>
    <scope>NUCLEOTIDE SEQUENCE</scope>
    <source>
        <strain evidence="3">KACC 23698</strain>
    </source>
</reference>